<dbReference type="RefSeq" id="WP_114185338.1">
    <property type="nucleotide sequence ID" value="NZ_BJYU01000005.1"/>
</dbReference>
<proteinExistence type="predicted"/>
<protein>
    <recommendedName>
        <fullName evidence="5">DNA-binding protein</fullName>
    </recommendedName>
</protein>
<evidence type="ECO:0000313" key="4">
    <source>
        <dbReference type="Proteomes" id="UP000321085"/>
    </source>
</evidence>
<feature type="region of interest" description="Disordered" evidence="1">
    <location>
        <begin position="54"/>
        <end position="106"/>
    </location>
</feature>
<comment type="caution">
    <text evidence="3">The sequence shown here is derived from an EMBL/GenBank/DDBJ whole genome shotgun (WGS) entry which is preliminary data.</text>
</comment>
<keyword evidence="2" id="KW-0472">Membrane</keyword>
<dbReference type="Proteomes" id="UP000321085">
    <property type="component" value="Unassembled WGS sequence"/>
</dbReference>
<organism evidence="3 4">
    <name type="scientific">Microvirga aerophila</name>
    <dbReference type="NCBI Taxonomy" id="670291"/>
    <lineage>
        <taxon>Bacteria</taxon>
        <taxon>Pseudomonadati</taxon>
        <taxon>Pseudomonadota</taxon>
        <taxon>Alphaproteobacteria</taxon>
        <taxon>Hyphomicrobiales</taxon>
        <taxon>Methylobacteriaceae</taxon>
        <taxon>Microvirga</taxon>
    </lineage>
</organism>
<feature type="compositionally biased region" description="Polar residues" evidence="1">
    <location>
        <begin position="160"/>
        <end position="169"/>
    </location>
</feature>
<dbReference type="EMBL" id="BJYU01000005">
    <property type="protein sequence ID" value="GEO13045.1"/>
    <property type="molecule type" value="Genomic_DNA"/>
</dbReference>
<gene>
    <name evidence="3" type="ORF">MAE02_07410</name>
</gene>
<feature type="transmembrane region" description="Helical" evidence="2">
    <location>
        <begin position="21"/>
        <end position="40"/>
    </location>
</feature>
<dbReference type="AlphaFoldDB" id="A0A512BMB6"/>
<accession>A0A512BMB6</accession>
<keyword evidence="2" id="KW-1133">Transmembrane helix</keyword>
<keyword evidence="4" id="KW-1185">Reference proteome</keyword>
<evidence type="ECO:0000256" key="1">
    <source>
        <dbReference type="SAM" id="MobiDB-lite"/>
    </source>
</evidence>
<dbReference type="SUPFAM" id="SSF81585">
    <property type="entry name" value="PsbU/PolX domain-like"/>
    <property type="match status" value="1"/>
</dbReference>
<dbReference type="Gene3D" id="1.10.150.320">
    <property type="entry name" value="Photosystem II 12 kDa extrinsic protein"/>
    <property type="match status" value="1"/>
</dbReference>
<feature type="compositionally biased region" description="Pro residues" evidence="1">
    <location>
        <begin position="72"/>
        <end position="82"/>
    </location>
</feature>
<feature type="region of interest" description="Disordered" evidence="1">
    <location>
        <begin position="136"/>
        <end position="170"/>
    </location>
</feature>
<dbReference type="Pfam" id="PF12836">
    <property type="entry name" value="HHH_3"/>
    <property type="match status" value="1"/>
</dbReference>
<sequence length="234" mass="23882">MRIGDLSRARAPVEPRGRASFLALSLTLATSVLLVGWLALPSSNQPAAETNIAAASGQDSTASRVQPDDTPRPAPAPSPAVPPLRVADAGSDVSYGGPPASGTPAKTDAASIAVQSASIGNPITPQLQVVEVPAPAQEQVEASPSAPEVEEPTEVASVTGATTGTNPTADTRKAVGLVDLNTASVDALNTLRGGGRIGRSIVRGRPYASVEDLVKKRILSRSVYARVKDQVAAR</sequence>
<name>A0A512BMB6_9HYPH</name>
<evidence type="ECO:0000256" key="2">
    <source>
        <dbReference type="SAM" id="Phobius"/>
    </source>
</evidence>
<evidence type="ECO:0000313" key="3">
    <source>
        <dbReference type="EMBL" id="GEO13045.1"/>
    </source>
</evidence>
<dbReference type="OrthoDB" id="8020568at2"/>
<reference evidence="3 4" key="1">
    <citation type="submission" date="2019-07" db="EMBL/GenBank/DDBJ databases">
        <title>Whole genome shotgun sequence of Microvirga aerophila NBRC 106136.</title>
        <authorList>
            <person name="Hosoyama A."/>
            <person name="Uohara A."/>
            <person name="Ohji S."/>
            <person name="Ichikawa N."/>
        </authorList>
    </citation>
    <scope>NUCLEOTIDE SEQUENCE [LARGE SCALE GENOMIC DNA]</scope>
    <source>
        <strain evidence="3 4">NBRC 106136</strain>
    </source>
</reference>
<evidence type="ECO:0008006" key="5">
    <source>
        <dbReference type="Google" id="ProtNLM"/>
    </source>
</evidence>
<keyword evidence="2" id="KW-0812">Transmembrane</keyword>